<dbReference type="Pfam" id="PF01298">
    <property type="entry name" value="TbpB_B_D"/>
    <property type="match status" value="2"/>
</dbReference>
<keyword evidence="7" id="KW-0998">Cell outer membrane</keyword>
<evidence type="ECO:0000256" key="8">
    <source>
        <dbReference type="ARBA" id="ARBA00023288"/>
    </source>
</evidence>
<dbReference type="InterPro" id="IPR035316">
    <property type="entry name" value="TbpB_C-lobe"/>
</dbReference>
<evidence type="ECO:0000256" key="3">
    <source>
        <dbReference type="ARBA" id="ARBA00022729"/>
    </source>
</evidence>
<dbReference type="Proteomes" id="UP000023795">
    <property type="component" value="Unassembled WGS sequence"/>
</dbReference>
<keyword evidence="5" id="KW-0472">Membrane</keyword>
<dbReference type="Gene3D" id="2.40.160.90">
    <property type="match status" value="2"/>
</dbReference>
<dbReference type="PROSITE" id="PS51257">
    <property type="entry name" value="PROKAR_LIPOPROTEIN"/>
    <property type="match status" value="1"/>
</dbReference>
<dbReference type="RefSeq" id="WP_009767519.1">
    <property type="nucleotide sequence ID" value="NZ_ANIN01000001.1"/>
</dbReference>
<evidence type="ECO:0000256" key="4">
    <source>
        <dbReference type="ARBA" id="ARBA00023026"/>
    </source>
</evidence>
<feature type="domain" description="Transferrin-binding protein B C-lobe/N-lobe beta-barrel" evidence="11">
    <location>
        <begin position="540"/>
        <end position="691"/>
    </location>
</feature>
<evidence type="ECO:0000259" key="13">
    <source>
        <dbReference type="Pfam" id="PF17484"/>
    </source>
</evidence>
<dbReference type="SUPFAM" id="SSF56925">
    <property type="entry name" value="OMPA-like"/>
    <property type="match status" value="2"/>
</dbReference>
<reference evidence="14 15" key="1">
    <citation type="journal article" date="2013" name="Genome Announc.">
        <title>Genome Sequence of Moraxella macacae 0408225, a Novel Bacterial Species Isolated from a Cynomolgus Macaque with Epistaxis.</title>
        <authorList>
            <person name="Ladner J.T."/>
            <person name="Whitehouse C.A."/>
            <person name="Koroleva G.I."/>
            <person name="Palacios G.F."/>
        </authorList>
    </citation>
    <scope>NUCLEOTIDE SEQUENCE [LARGE SCALE GENOMIC DNA]</scope>
    <source>
        <strain evidence="14 15">0408225</strain>
    </source>
</reference>
<dbReference type="eggNOG" id="ENOG502Z93R">
    <property type="taxonomic scope" value="Bacteria"/>
</dbReference>
<evidence type="ECO:0000256" key="9">
    <source>
        <dbReference type="ARBA" id="ARBA00023628"/>
    </source>
</evidence>
<dbReference type="InterPro" id="IPR001677">
    <property type="entry name" value="TbpB_B_D"/>
</dbReference>
<accession>L2FAC4</accession>
<feature type="compositionally biased region" description="Low complexity" evidence="10">
    <location>
        <begin position="37"/>
        <end position="47"/>
    </location>
</feature>
<evidence type="ECO:0000256" key="7">
    <source>
        <dbReference type="ARBA" id="ARBA00023237"/>
    </source>
</evidence>
<proteinExistence type="predicted"/>
<keyword evidence="4" id="KW-0843">Virulence</keyword>
<evidence type="ECO:0000256" key="2">
    <source>
        <dbReference type="ARBA" id="ARBA00004459"/>
    </source>
</evidence>
<dbReference type="Pfam" id="PF17483">
    <property type="entry name" value="TbpB_C"/>
    <property type="match status" value="1"/>
</dbReference>
<dbReference type="Gene3D" id="2.40.128.250">
    <property type="match status" value="1"/>
</dbReference>
<evidence type="ECO:0000256" key="1">
    <source>
        <dbReference type="ARBA" id="ARBA00004241"/>
    </source>
</evidence>
<keyword evidence="8" id="KW-0449">Lipoprotein</keyword>
<name>L2FAC4_9GAMM</name>
<dbReference type="GO" id="GO:0009986">
    <property type="term" value="C:cell surface"/>
    <property type="evidence" value="ECO:0007669"/>
    <property type="project" value="UniProtKB-SubCell"/>
</dbReference>
<dbReference type="EMBL" id="ANIN01000001">
    <property type="protein sequence ID" value="ELA09701.1"/>
    <property type="molecule type" value="Genomic_DNA"/>
</dbReference>
<evidence type="ECO:0000313" key="14">
    <source>
        <dbReference type="EMBL" id="ELA09701.1"/>
    </source>
</evidence>
<feature type="region of interest" description="Disordered" evidence="10">
    <location>
        <begin position="30"/>
        <end position="85"/>
    </location>
</feature>
<evidence type="ECO:0000256" key="10">
    <source>
        <dbReference type="SAM" id="MobiDB-lite"/>
    </source>
</evidence>
<feature type="region of interest" description="Disordered" evidence="10">
    <location>
        <begin position="348"/>
        <end position="372"/>
    </location>
</feature>
<sequence>MSKGLSAPTKRLGYSALFVAVSSILLTACGGGGGSGVASTTPPSTAIPKPPATPNPIPNPTPPAPSKPTEPTYQDVTTEKRTEENLSDLQKPALGMGMDLKVRNWHPSNKEEKVDLKETDLAKLDGNLTTQPYDKQILDNLKNSKSIQDQANRERTAITDNTKRDNKNKTEAEIKALVDKIIDDKALELAKAEYNKVKIVNNTKTGTGSDFEHVRFGHHYLPTYRVLDIQNKIAKNGYDGGLYYEGKDPSKELPESGSVTYKGSWDFMTNAKNGGKYSDFDTLDRGGDRRSLISPDENSVKKHSSEFNVDFGNKKLTGTLKSEKANSTDTKTRYNITAQLYGNRFRGSATVPESEKSKTTEHPFTTDAKDRLEGGFYGPKAEELAGKFLTDDSSVFGVFGAKQEQKNNNTKYKTILDARIIGAYQTGNGGANKDLVASFESKELNNFGDARKLVLGSTVIDLVATGDKVTSKDGKKTITVEKPVATNKAGESTVLKDKLTVHVCCDNLQYMKFGWLTFGSETQNENNAVFLQGERTDKNMPTTGTAKYKGSWTGYLLGAKGTGGTATGQASSAAFDVDPANRFADFDVDFGKKSLTGKLSYKDDKQTTKDVFSITDGKIDGTGFTAKANTPDLNKGGFKPDSANTFGNPIHIKDAEVKGGFYGPDANEMGGSFAYKNNNGNNAAVVFGTKKQEVKK</sequence>
<comment type="caution">
    <text evidence="14">The sequence shown here is derived from an EMBL/GenBank/DDBJ whole genome shotgun (WGS) entry which is preliminary data.</text>
</comment>
<evidence type="ECO:0000259" key="11">
    <source>
        <dbReference type="Pfam" id="PF01298"/>
    </source>
</evidence>
<dbReference type="Gene3D" id="2.40.128.240">
    <property type="match status" value="1"/>
</dbReference>
<dbReference type="InterPro" id="IPR038197">
    <property type="entry name" value="TbpB_C-lobe_sf"/>
</dbReference>
<evidence type="ECO:0000256" key="5">
    <source>
        <dbReference type="ARBA" id="ARBA00023136"/>
    </source>
</evidence>
<evidence type="ECO:0000256" key="6">
    <source>
        <dbReference type="ARBA" id="ARBA00023139"/>
    </source>
</evidence>
<dbReference type="Pfam" id="PF17484">
    <property type="entry name" value="TbpB_A"/>
    <property type="match status" value="1"/>
</dbReference>
<feature type="compositionally biased region" description="Pro residues" evidence="10">
    <location>
        <begin position="48"/>
        <end position="68"/>
    </location>
</feature>
<dbReference type="OrthoDB" id="6660701at2"/>
<dbReference type="PATRIC" id="fig|1230338.3.peg.1048"/>
<keyword evidence="15" id="KW-1185">Reference proteome</keyword>
<evidence type="ECO:0000259" key="12">
    <source>
        <dbReference type="Pfam" id="PF17483"/>
    </source>
</evidence>
<organism evidence="14 15">
    <name type="scientific">Moraxella macacae 0408225</name>
    <dbReference type="NCBI Taxonomy" id="1230338"/>
    <lineage>
        <taxon>Bacteria</taxon>
        <taxon>Pseudomonadati</taxon>
        <taxon>Pseudomonadota</taxon>
        <taxon>Gammaproteobacteria</taxon>
        <taxon>Moraxellales</taxon>
        <taxon>Moraxellaceae</taxon>
        <taxon>Moraxella</taxon>
    </lineage>
</organism>
<dbReference type="AlphaFoldDB" id="L2FAC4"/>
<protein>
    <recommendedName>
        <fullName evidence="9">Transferrin-binding protein B</fullName>
    </recommendedName>
</protein>
<feature type="domain" description="Transferrin-binding protein B C-lobe handle" evidence="12">
    <location>
        <begin position="432"/>
        <end position="536"/>
    </location>
</feature>
<feature type="domain" description="Transferrin-binding protein B C-lobe/N-lobe beta-barrel" evidence="11">
    <location>
        <begin position="253"/>
        <end position="403"/>
    </location>
</feature>
<keyword evidence="6" id="KW-0564">Palmitate</keyword>
<dbReference type="InterPro" id="IPR011250">
    <property type="entry name" value="OMP/PagP_B-barrel"/>
</dbReference>
<feature type="domain" description="Transferrin-binding protein B N-lobe handle" evidence="13">
    <location>
        <begin position="73"/>
        <end position="154"/>
    </location>
</feature>
<keyword evidence="3" id="KW-0732">Signal</keyword>
<comment type="subcellular location">
    <subcellularLocation>
        <location evidence="2">Cell outer membrane</location>
        <topology evidence="2">Lipid-anchor</topology>
    </subcellularLocation>
    <subcellularLocation>
        <location evidence="1">Cell surface</location>
    </subcellularLocation>
</comment>
<dbReference type="InterPro" id="IPR038669">
    <property type="entry name" value="TbpB_N-lobe_sf"/>
</dbReference>
<evidence type="ECO:0000313" key="15">
    <source>
        <dbReference type="Proteomes" id="UP000023795"/>
    </source>
</evidence>
<dbReference type="GO" id="GO:0009279">
    <property type="term" value="C:cell outer membrane"/>
    <property type="evidence" value="ECO:0007669"/>
    <property type="project" value="UniProtKB-SubCell"/>
</dbReference>
<dbReference type="InterPro" id="IPR035313">
    <property type="entry name" value="TbpB_N-lobe"/>
</dbReference>
<gene>
    <name evidence="14" type="ORF">MOMA_04845</name>
</gene>